<dbReference type="EMBL" id="FXYE01000002">
    <property type="protein sequence ID" value="SMX46087.1"/>
    <property type="molecule type" value="Genomic_DNA"/>
</dbReference>
<protein>
    <recommendedName>
        <fullName evidence="5">DUF1963 domain-containing protein</fullName>
    </recommendedName>
</protein>
<keyword evidence="4" id="KW-1185">Reference proteome</keyword>
<dbReference type="AlphaFoldDB" id="A0A238KTQ7"/>
<dbReference type="RefSeq" id="WP_093968042.1">
    <property type="nucleotide sequence ID" value="NZ_FXYE01000002.1"/>
</dbReference>
<feature type="region of interest" description="Disordered" evidence="1">
    <location>
        <begin position="300"/>
        <end position="330"/>
    </location>
</feature>
<reference evidence="4" key="1">
    <citation type="submission" date="2017-05" db="EMBL/GenBank/DDBJ databases">
        <authorList>
            <person name="Rodrigo-Torres L."/>
            <person name="Arahal R. D."/>
            <person name="Lucena T."/>
        </authorList>
    </citation>
    <scope>NUCLEOTIDE SEQUENCE [LARGE SCALE GENOMIC DNA]</scope>
    <source>
        <strain evidence="4">CECT 8621</strain>
    </source>
</reference>
<keyword evidence="2" id="KW-0812">Transmembrane</keyword>
<evidence type="ECO:0000256" key="1">
    <source>
        <dbReference type="SAM" id="MobiDB-lite"/>
    </source>
</evidence>
<feature type="compositionally biased region" description="Polar residues" evidence="1">
    <location>
        <begin position="307"/>
        <end position="323"/>
    </location>
</feature>
<keyword evidence="2" id="KW-1133">Transmembrane helix</keyword>
<dbReference type="PANTHER" id="PTHR36436">
    <property type="entry name" value="SLL5081 PROTEIN"/>
    <property type="match status" value="1"/>
</dbReference>
<dbReference type="Proteomes" id="UP000202922">
    <property type="component" value="Unassembled WGS sequence"/>
</dbReference>
<dbReference type="InterPro" id="IPR035948">
    <property type="entry name" value="YwqG-like_sf"/>
</dbReference>
<evidence type="ECO:0008006" key="5">
    <source>
        <dbReference type="Google" id="ProtNLM"/>
    </source>
</evidence>
<name>A0A238KTQ7_9RHOB</name>
<evidence type="ECO:0000313" key="3">
    <source>
        <dbReference type="EMBL" id="SMX46087.1"/>
    </source>
</evidence>
<dbReference type="Pfam" id="PF09234">
    <property type="entry name" value="DUF1963"/>
    <property type="match status" value="1"/>
</dbReference>
<dbReference type="SUPFAM" id="SSF103032">
    <property type="entry name" value="Hypothetical protein YwqG"/>
    <property type="match status" value="2"/>
</dbReference>
<proteinExistence type="predicted"/>
<evidence type="ECO:0000256" key="2">
    <source>
        <dbReference type="SAM" id="Phobius"/>
    </source>
</evidence>
<gene>
    <name evidence="3" type="ORF">COL8621_02965</name>
</gene>
<organism evidence="3 4">
    <name type="scientific">Actibacterium lipolyticum</name>
    <dbReference type="NCBI Taxonomy" id="1524263"/>
    <lineage>
        <taxon>Bacteria</taxon>
        <taxon>Pseudomonadati</taxon>
        <taxon>Pseudomonadota</taxon>
        <taxon>Alphaproteobacteria</taxon>
        <taxon>Rhodobacterales</taxon>
        <taxon>Roseobacteraceae</taxon>
        <taxon>Actibacterium</taxon>
    </lineage>
</organism>
<keyword evidence="2" id="KW-0472">Membrane</keyword>
<dbReference type="Gene3D" id="2.30.320.10">
    <property type="entry name" value="YwqG-like"/>
    <property type="match status" value="2"/>
</dbReference>
<feature type="transmembrane region" description="Helical" evidence="2">
    <location>
        <begin position="23"/>
        <end position="47"/>
    </location>
</feature>
<dbReference type="InterPro" id="IPR015315">
    <property type="entry name" value="DUF1963"/>
</dbReference>
<accession>A0A238KTQ7</accession>
<dbReference type="OrthoDB" id="8135222at2"/>
<dbReference type="PANTHER" id="PTHR36436:SF6">
    <property type="entry name" value="SLL5081 PROTEIN"/>
    <property type="match status" value="1"/>
</dbReference>
<evidence type="ECO:0000313" key="4">
    <source>
        <dbReference type="Proteomes" id="UP000202922"/>
    </source>
</evidence>
<sequence>MILDRYYQLAALIVAFLYFKEDAVFAVMMLIPLAFLALPVFAGLLVWQEWNGRVGAAGPRGLVRLRWELSRGPRVLAERRRKKIARALIKAYDLAPQAALPEQAARLERLMQDARAIDLRVPPILQKPLTAEGIAKFLAEAEGLSGPPRAALIAALVKATPKSQPRGRMAQARATIRQALAPLAGNALERRRISHVFFQVLIRGQASTNDRLASLAAAILDARKKAGLEGFAGKSIDPIIGLPLGVQRELVLISRIAFGNADMTRIALTDPSRVKRLRAIKDRMDTVSVPERHLWDVTTEPRAKAATTASPHTPVATSATSGPKQEPSEAELRTTLEDNAKEAILLARTWPISGDVPGRSWLGGAPLLPKSMAWPVLKASGAPLHFLAQIDCAELPRVKGGEAMPEDGLLLFFANISEEMLWEDEAGSAQVVYVPDPVIPDTPAALPARLADISGEPGRRSYPLWPVVPHATESFFWDYGMPQTMHNLAQSAQDAALAPFLPPPSHSKRNPLFQEIYLRDPETGVHLKDEAGNLKRQFLLNPELLEAGFPFCGAAMTRFVAENNAQIWQMIDSERSFKSYLERGFETTKDADHDRERIRKQDAKIAELSKSLAGLDKVSDRLTAFGDYDRVPDQEAQFFAEWLVQMKARAHPAIDTALRKALKSLAQQAVTDTKMQAVLPQALFDVFDAELCPSPAQSEHMMLGHTQIRTNSTAGPGLRLLALDSDSGLDFMFCDVGMAEFWIEPEDLAQRDFSKVVAFTAGG</sequence>